<dbReference type="InterPro" id="IPR033463">
    <property type="entry name" value="sCache_3"/>
</dbReference>
<dbReference type="InterPro" id="IPR035965">
    <property type="entry name" value="PAS-like_dom_sf"/>
</dbReference>
<organism evidence="14 15">
    <name type="scientific">Clostridium aceticum</name>
    <dbReference type="NCBI Taxonomy" id="84022"/>
    <lineage>
        <taxon>Bacteria</taxon>
        <taxon>Bacillati</taxon>
        <taxon>Bacillota</taxon>
        <taxon>Clostridia</taxon>
        <taxon>Eubacteriales</taxon>
        <taxon>Clostridiaceae</taxon>
        <taxon>Clostridium</taxon>
    </lineage>
</organism>
<keyword evidence="8" id="KW-0547">Nucleotide-binding</keyword>
<gene>
    <name evidence="14" type="primary">dctS</name>
    <name evidence="14" type="ORF">CACET_c24880</name>
</gene>
<reference evidence="14 15" key="1">
    <citation type="submission" date="2014-10" db="EMBL/GenBank/DDBJ databases">
        <title>Genome sequence of Clostridium aceticum DSM 1496.</title>
        <authorList>
            <person name="Poehlein A."/>
            <person name="Schiel-Bengelsdorf B."/>
            <person name="Gottschalk G."/>
            <person name="Duerre P."/>
            <person name="Daniel R."/>
        </authorList>
    </citation>
    <scope>NUCLEOTIDE SEQUENCE [LARGE SCALE GENOMIC DNA]</scope>
    <source>
        <strain evidence="14 15">DSM 1496</strain>
    </source>
</reference>
<dbReference type="RefSeq" id="WP_044824793.1">
    <property type="nucleotide sequence ID" value="NZ_CP009687.1"/>
</dbReference>
<dbReference type="STRING" id="84022.CACET_c24880"/>
<evidence type="ECO:0000313" key="14">
    <source>
        <dbReference type="EMBL" id="AKL95933.1"/>
    </source>
</evidence>
<dbReference type="Gene3D" id="3.30.565.10">
    <property type="entry name" value="Histidine kinase-like ATPase, C-terminal domain"/>
    <property type="match status" value="1"/>
</dbReference>
<evidence type="ECO:0000256" key="2">
    <source>
        <dbReference type="ARBA" id="ARBA00004651"/>
    </source>
</evidence>
<dbReference type="Pfam" id="PF14689">
    <property type="entry name" value="SPOB_a"/>
    <property type="match status" value="1"/>
</dbReference>
<dbReference type="AlphaFoldDB" id="A0A0D8I9Y5"/>
<evidence type="ECO:0000256" key="7">
    <source>
        <dbReference type="ARBA" id="ARBA00022692"/>
    </source>
</evidence>
<dbReference type="Proteomes" id="UP000035704">
    <property type="component" value="Chromosome"/>
</dbReference>
<comment type="catalytic activity">
    <reaction evidence="1">
        <text>ATP + protein L-histidine = ADP + protein N-phospho-L-histidine.</text>
        <dbReference type="EC" id="2.7.13.3"/>
    </reaction>
</comment>
<evidence type="ECO:0000256" key="4">
    <source>
        <dbReference type="ARBA" id="ARBA00022475"/>
    </source>
</evidence>
<dbReference type="Gene3D" id="1.10.287.130">
    <property type="match status" value="1"/>
</dbReference>
<dbReference type="KEGG" id="cace:CACET_c24880"/>
<dbReference type="SUPFAM" id="SSF55874">
    <property type="entry name" value="ATPase domain of HSP90 chaperone/DNA topoisomerase II/histidine kinase"/>
    <property type="match status" value="1"/>
</dbReference>
<dbReference type="GO" id="GO:0005524">
    <property type="term" value="F:ATP binding"/>
    <property type="evidence" value="ECO:0007669"/>
    <property type="project" value="UniProtKB-KW"/>
</dbReference>
<dbReference type="PANTHER" id="PTHR43547:SF10">
    <property type="entry name" value="SENSOR HISTIDINE KINASE DCUS"/>
    <property type="match status" value="1"/>
</dbReference>
<dbReference type="InterPro" id="IPR029151">
    <property type="entry name" value="Sensor-like_sf"/>
</dbReference>
<keyword evidence="12" id="KW-0902">Two-component regulatory system</keyword>
<keyword evidence="11" id="KW-1133">Transmembrane helix</keyword>
<dbReference type="OrthoDB" id="9792686at2"/>
<evidence type="ECO:0000256" key="3">
    <source>
        <dbReference type="ARBA" id="ARBA00012438"/>
    </source>
</evidence>
<dbReference type="PANTHER" id="PTHR43547">
    <property type="entry name" value="TWO-COMPONENT HISTIDINE KINASE"/>
    <property type="match status" value="1"/>
</dbReference>
<dbReference type="Gene3D" id="3.30.450.20">
    <property type="entry name" value="PAS domain"/>
    <property type="match status" value="2"/>
</dbReference>
<evidence type="ECO:0000256" key="9">
    <source>
        <dbReference type="ARBA" id="ARBA00022777"/>
    </source>
</evidence>
<dbReference type="PROSITE" id="PS50109">
    <property type="entry name" value="HIS_KIN"/>
    <property type="match status" value="1"/>
</dbReference>
<dbReference type="GO" id="GO:0000155">
    <property type="term" value="F:phosphorelay sensor kinase activity"/>
    <property type="evidence" value="ECO:0007669"/>
    <property type="project" value="InterPro"/>
</dbReference>
<accession>A0A0D8I9Y5</accession>
<proteinExistence type="predicted"/>
<dbReference type="SUPFAM" id="SSF103190">
    <property type="entry name" value="Sensory domain-like"/>
    <property type="match status" value="1"/>
</dbReference>
<sequence>MRKKQFKLQTQITIFTIIIAIISIYTTTYFTARWIISSMQQEINMNIMNIAKVIANSPNVVEGMKSGDYYQNPIQPFVQKILEDTNQVEIIVVADMEGFRYAHPNPQRLGEKFVGGDELRVVKTGENYISEATGTMGTAVRAFASIYDEENQQQLGFVMVGTLTQTIAEIKKQRIITAILTSLVGLFFGIIGAIFLANKIKNKLFGLEPDEIAKLYVEKQGMLEAIHEGVIAIDTDEKITLINDSARKLLHISEKDIIGEKITKLLPNTRLPQVLKTGVAEYDREQLLKETVIISNRVPIKSGEKIVGAIATFRDKTMITRLAEEVTGVKQIVQALRANSHEFMNKLHVILGLIEIEEFEEVKRYIIDTNKNQQQIMTLVIGKIKDTTIAGLLLGKISRAKELGIVMDISKESYLEKQKGKITSSVLVTILGNLIENSMEAISLNEKEEKVIKVSLIESKEEITITVKDTGIGIPEKNISCIFERGFSTKALSSGIGLSLIKNTVENLGGDIKVTTELYEGTTFMITLPKEGKI</sequence>
<dbReference type="EC" id="2.7.13.3" evidence="3"/>
<evidence type="ECO:0000256" key="8">
    <source>
        <dbReference type="ARBA" id="ARBA00022741"/>
    </source>
</evidence>
<dbReference type="InterPro" id="IPR005467">
    <property type="entry name" value="His_kinase_dom"/>
</dbReference>
<keyword evidence="4" id="KW-1003">Cell membrane</keyword>
<dbReference type="InterPro" id="IPR013767">
    <property type="entry name" value="PAS_fold"/>
</dbReference>
<comment type="subcellular location">
    <subcellularLocation>
        <location evidence="2">Cell membrane</location>
        <topology evidence="2">Multi-pass membrane protein</topology>
    </subcellularLocation>
</comment>
<dbReference type="InterPro" id="IPR039506">
    <property type="entry name" value="SPOB_a"/>
</dbReference>
<evidence type="ECO:0000256" key="5">
    <source>
        <dbReference type="ARBA" id="ARBA00022553"/>
    </source>
</evidence>
<keyword evidence="15" id="KW-1185">Reference proteome</keyword>
<dbReference type="InterPro" id="IPR036890">
    <property type="entry name" value="HATPase_C_sf"/>
</dbReference>
<evidence type="ECO:0000256" key="6">
    <source>
        <dbReference type="ARBA" id="ARBA00022679"/>
    </source>
</evidence>
<dbReference type="Pfam" id="PF17203">
    <property type="entry name" value="sCache_3_2"/>
    <property type="match status" value="1"/>
</dbReference>
<dbReference type="NCBIfam" id="NF008298">
    <property type="entry name" value="PRK11086.1"/>
    <property type="match status" value="1"/>
</dbReference>
<keyword evidence="5" id="KW-0597">Phosphoprotein</keyword>
<name>A0A0D8I9Y5_9CLOT</name>
<dbReference type="EMBL" id="CP009687">
    <property type="protein sequence ID" value="AKL95933.1"/>
    <property type="molecule type" value="Genomic_DNA"/>
</dbReference>
<keyword evidence="7" id="KW-0812">Transmembrane</keyword>
<evidence type="ECO:0000256" key="12">
    <source>
        <dbReference type="ARBA" id="ARBA00023012"/>
    </source>
</evidence>
<dbReference type="PROSITE" id="PS50112">
    <property type="entry name" value="PAS"/>
    <property type="match status" value="1"/>
</dbReference>
<keyword evidence="9 14" id="KW-0418">Kinase</keyword>
<dbReference type="SUPFAM" id="SSF55785">
    <property type="entry name" value="PYP-like sensor domain (PAS domain)"/>
    <property type="match status" value="1"/>
</dbReference>
<keyword evidence="13" id="KW-0472">Membrane</keyword>
<dbReference type="GO" id="GO:0006355">
    <property type="term" value="P:regulation of DNA-templated transcription"/>
    <property type="evidence" value="ECO:0007669"/>
    <property type="project" value="InterPro"/>
</dbReference>
<dbReference type="InterPro" id="IPR016120">
    <property type="entry name" value="Sig_transdc_His_kin_SpoOB"/>
</dbReference>
<keyword evidence="10" id="KW-0067">ATP-binding</keyword>
<evidence type="ECO:0000256" key="1">
    <source>
        <dbReference type="ARBA" id="ARBA00000085"/>
    </source>
</evidence>
<dbReference type="InterPro" id="IPR000014">
    <property type="entry name" value="PAS"/>
</dbReference>
<dbReference type="InterPro" id="IPR003594">
    <property type="entry name" value="HATPase_dom"/>
</dbReference>
<dbReference type="PRINTS" id="PR00344">
    <property type="entry name" value="BCTRLSENSOR"/>
</dbReference>
<evidence type="ECO:0000256" key="11">
    <source>
        <dbReference type="ARBA" id="ARBA00022989"/>
    </source>
</evidence>
<evidence type="ECO:0000256" key="10">
    <source>
        <dbReference type="ARBA" id="ARBA00022840"/>
    </source>
</evidence>
<dbReference type="SMART" id="SM00387">
    <property type="entry name" value="HATPase_c"/>
    <property type="match status" value="1"/>
</dbReference>
<evidence type="ECO:0000313" key="15">
    <source>
        <dbReference type="Proteomes" id="UP000035704"/>
    </source>
</evidence>
<dbReference type="InterPro" id="IPR004358">
    <property type="entry name" value="Sig_transdc_His_kin-like_C"/>
</dbReference>
<dbReference type="Pfam" id="PF00989">
    <property type="entry name" value="PAS"/>
    <property type="match status" value="1"/>
</dbReference>
<dbReference type="SUPFAM" id="SSF55890">
    <property type="entry name" value="Sporulation response regulatory protein Spo0B"/>
    <property type="match status" value="1"/>
</dbReference>
<dbReference type="Pfam" id="PF02518">
    <property type="entry name" value="HATPase_c"/>
    <property type="match status" value="1"/>
</dbReference>
<dbReference type="PATRIC" id="fig|84022.5.peg.230"/>
<dbReference type="FunFam" id="3.30.450.20:FF:000018">
    <property type="entry name" value="Sensor histidine kinase DcuS"/>
    <property type="match status" value="1"/>
</dbReference>
<protein>
    <recommendedName>
        <fullName evidence="3">histidine kinase</fullName>
        <ecNumber evidence="3">2.7.13.3</ecNumber>
    </recommendedName>
</protein>
<dbReference type="SMART" id="SM00091">
    <property type="entry name" value="PAS"/>
    <property type="match status" value="1"/>
</dbReference>
<dbReference type="GO" id="GO:0005886">
    <property type="term" value="C:plasma membrane"/>
    <property type="evidence" value="ECO:0007669"/>
    <property type="project" value="UniProtKB-SubCell"/>
</dbReference>
<dbReference type="CDD" id="cd00130">
    <property type="entry name" value="PAS"/>
    <property type="match status" value="1"/>
</dbReference>
<keyword evidence="6 14" id="KW-0808">Transferase</keyword>
<evidence type="ECO:0000256" key="13">
    <source>
        <dbReference type="ARBA" id="ARBA00023136"/>
    </source>
</evidence>